<evidence type="ECO:0000256" key="7">
    <source>
        <dbReference type="SAM" id="Phobius"/>
    </source>
</evidence>
<feature type="transmembrane region" description="Helical" evidence="7">
    <location>
        <begin position="400"/>
        <end position="428"/>
    </location>
</feature>
<feature type="transmembrane region" description="Helical" evidence="7">
    <location>
        <begin position="242"/>
        <end position="263"/>
    </location>
</feature>
<keyword evidence="4 7" id="KW-0812">Transmembrane</keyword>
<proteinExistence type="predicted"/>
<evidence type="ECO:0000313" key="9">
    <source>
        <dbReference type="Proteomes" id="UP000460412"/>
    </source>
</evidence>
<comment type="subcellular location">
    <subcellularLocation>
        <location evidence="1">Cell membrane</location>
        <topology evidence="1">Multi-pass membrane protein</topology>
    </subcellularLocation>
</comment>
<dbReference type="InterPro" id="IPR002528">
    <property type="entry name" value="MATE_fam"/>
</dbReference>
<dbReference type="GO" id="GO:0005886">
    <property type="term" value="C:plasma membrane"/>
    <property type="evidence" value="ECO:0007669"/>
    <property type="project" value="UniProtKB-SubCell"/>
</dbReference>
<dbReference type="Proteomes" id="UP000460412">
    <property type="component" value="Unassembled WGS sequence"/>
</dbReference>
<name>A0A7X3SL88_9FIRM</name>
<dbReference type="GO" id="GO:0042910">
    <property type="term" value="F:xenobiotic transmembrane transporter activity"/>
    <property type="evidence" value="ECO:0007669"/>
    <property type="project" value="InterPro"/>
</dbReference>
<dbReference type="InterPro" id="IPR048279">
    <property type="entry name" value="MdtK-like"/>
</dbReference>
<protein>
    <submittedName>
        <fullName evidence="8">MATE family efflux transporter</fullName>
    </submittedName>
</protein>
<keyword evidence="9" id="KW-1185">Reference proteome</keyword>
<sequence length="456" mass="50040">MWTKEGIKADKEFYRKLFSLVLPIAAQNFMTAVVSASDALMLGMQGQTALSAVSLATQVQFVLNLFLAALTIGATVLAAQYWGKGDAKAVEEILAVTLRISVLITFLFFLAAYFCPKTLMRIFTNSSELITYGASYLRIVSGSFLCMGVSQVYLCIMKNSGRTLKSTVYGSVAVLLNLLLNFILIFGAMGFPKMGIKGAALATLIARVVELLLVLWENRRQEVVRIRLKYLRSPKAKLQKDYFYYTSPVLANELAWGCGFTMFSVIMGHLGSDAVAANSISNILKNVIACFCLGLGTGSGIMIGNELGCGNLNQAKKYGRRLCQTAVAAGALSGLLLLAACKPMMVFFAGNLTSQAQEYLKVMLWVCSYYLVGKSINCTVIAGIFCAGGDTRFGMCCDAVTMWVVIIPAGFLAAFWLKLPVLWVYLWLHLDEFVKLPAVYRHYKKYGWVKNLTQHG</sequence>
<dbReference type="Pfam" id="PF01554">
    <property type="entry name" value="MatE"/>
    <property type="match status" value="2"/>
</dbReference>
<organism evidence="8 9">
    <name type="scientific">Sporofaciens musculi</name>
    <dbReference type="NCBI Taxonomy" id="2681861"/>
    <lineage>
        <taxon>Bacteria</taxon>
        <taxon>Bacillati</taxon>
        <taxon>Bacillota</taxon>
        <taxon>Clostridia</taxon>
        <taxon>Lachnospirales</taxon>
        <taxon>Lachnospiraceae</taxon>
        <taxon>Sporofaciens</taxon>
    </lineage>
</organism>
<feature type="transmembrane region" description="Helical" evidence="7">
    <location>
        <begin position="168"/>
        <end position="189"/>
    </location>
</feature>
<evidence type="ECO:0000256" key="3">
    <source>
        <dbReference type="ARBA" id="ARBA00022475"/>
    </source>
</evidence>
<dbReference type="InterPro" id="IPR047135">
    <property type="entry name" value="YsiQ"/>
</dbReference>
<evidence type="ECO:0000256" key="6">
    <source>
        <dbReference type="ARBA" id="ARBA00023136"/>
    </source>
</evidence>
<keyword evidence="3" id="KW-1003">Cell membrane</keyword>
<evidence type="ECO:0000256" key="1">
    <source>
        <dbReference type="ARBA" id="ARBA00004651"/>
    </source>
</evidence>
<dbReference type="PIRSF" id="PIRSF006603">
    <property type="entry name" value="DinF"/>
    <property type="match status" value="1"/>
</dbReference>
<feature type="transmembrane region" description="Helical" evidence="7">
    <location>
        <begin position="362"/>
        <end position="388"/>
    </location>
</feature>
<feature type="transmembrane region" description="Helical" evidence="7">
    <location>
        <begin position="283"/>
        <end position="304"/>
    </location>
</feature>
<feature type="transmembrane region" description="Helical" evidence="7">
    <location>
        <begin position="134"/>
        <end position="156"/>
    </location>
</feature>
<reference evidence="8 9" key="1">
    <citation type="submission" date="2019-12" db="EMBL/GenBank/DDBJ databases">
        <title>Sporaefaciens musculi gen. nov., sp. nov., a novel bacterium isolated from the caecum of an obese mouse.</title>
        <authorList>
            <person name="Rasmussen T.S."/>
            <person name="Streidl T."/>
            <person name="Hitch T.C.A."/>
            <person name="Wortmann E."/>
            <person name="Deptula P."/>
            <person name="Hansen M."/>
            <person name="Nielsen D.S."/>
            <person name="Clavel T."/>
            <person name="Vogensen F.K."/>
        </authorList>
    </citation>
    <scope>NUCLEOTIDE SEQUENCE [LARGE SCALE GENOMIC DNA]</scope>
    <source>
        <strain evidence="8 9">WCA-9-b2</strain>
    </source>
</reference>
<feature type="transmembrane region" description="Helical" evidence="7">
    <location>
        <begin position="195"/>
        <end position="216"/>
    </location>
</feature>
<dbReference type="AlphaFoldDB" id="A0A7X3SL88"/>
<evidence type="ECO:0000256" key="2">
    <source>
        <dbReference type="ARBA" id="ARBA00022448"/>
    </source>
</evidence>
<accession>A0A7X3SL88</accession>
<dbReference type="PANTHER" id="PTHR42925:SF2">
    <property type="entry name" value="NA+ DRIVEN MULTIDRUG EFFLUX PUMP"/>
    <property type="match status" value="1"/>
</dbReference>
<dbReference type="RefSeq" id="WP_159754352.1">
    <property type="nucleotide sequence ID" value="NZ_WUQX01000001.1"/>
</dbReference>
<keyword evidence="2" id="KW-0813">Transport</keyword>
<feature type="transmembrane region" description="Helical" evidence="7">
    <location>
        <begin position="93"/>
        <end position="114"/>
    </location>
</feature>
<evidence type="ECO:0000256" key="4">
    <source>
        <dbReference type="ARBA" id="ARBA00022692"/>
    </source>
</evidence>
<dbReference type="GO" id="GO:0015297">
    <property type="term" value="F:antiporter activity"/>
    <property type="evidence" value="ECO:0007669"/>
    <property type="project" value="InterPro"/>
</dbReference>
<dbReference type="EMBL" id="WUQX01000001">
    <property type="protein sequence ID" value="MXP78146.1"/>
    <property type="molecule type" value="Genomic_DNA"/>
</dbReference>
<gene>
    <name evidence="8" type="ORF">GN277_23140</name>
</gene>
<keyword evidence="5 7" id="KW-1133">Transmembrane helix</keyword>
<keyword evidence="6 7" id="KW-0472">Membrane</keyword>
<dbReference type="CDD" id="cd13134">
    <property type="entry name" value="MATE_like_8"/>
    <property type="match status" value="1"/>
</dbReference>
<evidence type="ECO:0000313" key="8">
    <source>
        <dbReference type="EMBL" id="MXP78146.1"/>
    </source>
</evidence>
<comment type="caution">
    <text evidence="8">The sequence shown here is derived from an EMBL/GenBank/DDBJ whole genome shotgun (WGS) entry which is preliminary data.</text>
</comment>
<dbReference type="PANTHER" id="PTHR42925">
    <property type="entry name" value="MULTIDRUG AND TOXIN EFFLUX PROTEIN MATE FAMILY"/>
    <property type="match status" value="1"/>
</dbReference>
<evidence type="ECO:0000256" key="5">
    <source>
        <dbReference type="ARBA" id="ARBA00022989"/>
    </source>
</evidence>
<feature type="transmembrane region" description="Helical" evidence="7">
    <location>
        <begin position="60"/>
        <end position="81"/>
    </location>
</feature>
<dbReference type="NCBIfam" id="TIGR00797">
    <property type="entry name" value="matE"/>
    <property type="match status" value="1"/>
</dbReference>
<feature type="transmembrane region" description="Helical" evidence="7">
    <location>
        <begin position="325"/>
        <end position="350"/>
    </location>
</feature>